<comment type="caution">
    <text evidence="9">The sequence shown here is derived from an EMBL/GenBank/DDBJ whole genome shotgun (WGS) entry which is preliminary data.</text>
</comment>
<sequence>MKISPEVEIAFKLATHEAIRRRHEYVTVEHLLYALTFDEETANVIRKAGGDLSKLKKRLERFLEDEIEALPEHVDSDPVVSLGFQNVVGRAAVHVQNTNQKELKGANVLVAVFSERESPAVQMLREADVHRLDVVNYLSHGIAKDGQDDEVGPEDATEGADAAEAEGEGGREGKRDPLASFTVNLNKEAESGRIDPLVGRTIELERTIQVLARRRKNNPLLIGDAGVGKTAIAEGLAMKIVKGDVPHAIKGATIYALDMGALIAGTRYRGDFENRLKGVLKALEKQPGAILFIDEIHTIIGAGAASGGTMDASNLLKPALASGRLRCIGATTFQEYRGHLERDSALARRFQRIEINEPSVDETRQILEGLRKHYEEFHKVKFTDAALEAAAKLSDRYLRDRRLPDKAIDLLDEAGAAARLAHGEDYTVDVSDIEIVVAKMAQIPPRQVSTSDRAQLKDLQKELEGVVFGQAEAVGQLASAIKLSRAGLRSPEKPIGSFLFTGPTGVGKTELAKQLAKVMGIEFLRFDMSEYQERHTVSRLIGAPPGYVGFDRGGLLTEAIAKTPHAVLLLDEIEKAHPDIFQVLLQVMDHGTLTDNNGKKSSFRHVVLIMTSNVGARELTQTRLGFGERGSVGDDDRAFKNVFSPEFRNRLDARIMFKALDPSVMGSIVDKFIREIEALVGDKGVSIQVTDAARDYLAKKGYDPAFGARPLGRVIERELKPRLGDEILFGELEHGGKAVVDLKDDALSFSFIPNEKPADEAEKKPDAKEPEATAQA</sequence>
<keyword evidence="4 6" id="KW-0143">Chaperone</keyword>
<keyword evidence="9" id="KW-0645">Protease</keyword>
<dbReference type="PRINTS" id="PR00300">
    <property type="entry name" value="CLPPROTEASEA"/>
</dbReference>
<dbReference type="Gene3D" id="1.10.1780.10">
    <property type="entry name" value="Clp, N-terminal domain"/>
    <property type="match status" value="1"/>
</dbReference>
<comment type="similarity">
    <text evidence="6">Belongs to the ClpA/ClpB family.</text>
</comment>
<dbReference type="InterPro" id="IPR003593">
    <property type="entry name" value="AAA+_ATPase"/>
</dbReference>
<dbReference type="SMART" id="SM01086">
    <property type="entry name" value="ClpB_D2-small"/>
    <property type="match status" value="1"/>
</dbReference>
<dbReference type="PROSITE" id="PS00870">
    <property type="entry name" value="CLPAB_1"/>
    <property type="match status" value="1"/>
</dbReference>
<dbReference type="EMBL" id="WJIE01000010">
    <property type="protein sequence ID" value="MRG96097.1"/>
    <property type="molecule type" value="Genomic_DNA"/>
</dbReference>
<gene>
    <name evidence="9" type="primary">clpA</name>
    <name evidence="9" type="ORF">GF068_29870</name>
</gene>
<evidence type="ECO:0000256" key="3">
    <source>
        <dbReference type="ARBA" id="ARBA00022840"/>
    </source>
</evidence>
<dbReference type="InterPro" id="IPR004176">
    <property type="entry name" value="Clp_R_N"/>
</dbReference>
<dbReference type="PROSITE" id="PS51903">
    <property type="entry name" value="CLP_R"/>
    <property type="match status" value="1"/>
</dbReference>
<organism evidence="9 10">
    <name type="scientific">Polyangium spumosum</name>
    <dbReference type="NCBI Taxonomy" id="889282"/>
    <lineage>
        <taxon>Bacteria</taxon>
        <taxon>Pseudomonadati</taxon>
        <taxon>Myxococcota</taxon>
        <taxon>Polyangia</taxon>
        <taxon>Polyangiales</taxon>
        <taxon>Polyangiaceae</taxon>
        <taxon>Polyangium</taxon>
    </lineage>
</organism>
<dbReference type="GO" id="GO:0006508">
    <property type="term" value="P:proteolysis"/>
    <property type="evidence" value="ECO:0007669"/>
    <property type="project" value="UniProtKB-KW"/>
</dbReference>
<feature type="region of interest" description="Disordered" evidence="7">
    <location>
        <begin position="753"/>
        <end position="776"/>
    </location>
</feature>
<protein>
    <submittedName>
        <fullName evidence="9">ATP-dependent Clp protease ATP-binding subunit ClpA</fullName>
    </submittedName>
</protein>
<dbReference type="SUPFAM" id="SSF81923">
    <property type="entry name" value="Double Clp-N motif"/>
    <property type="match status" value="1"/>
</dbReference>
<evidence type="ECO:0000313" key="9">
    <source>
        <dbReference type="EMBL" id="MRG96097.1"/>
    </source>
</evidence>
<dbReference type="InterPro" id="IPR036628">
    <property type="entry name" value="Clp_N_dom_sf"/>
</dbReference>
<reference evidence="9 10" key="1">
    <citation type="submission" date="2019-10" db="EMBL/GenBank/DDBJ databases">
        <title>A soil myxobacterium in the family Polyangiaceae.</title>
        <authorList>
            <person name="Li Y."/>
            <person name="Wang J."/>
        </authorList>
    </citation>
    <scope>NUCLEOTIDE SEQUENCE [LARGE SCALE GENOMIC DNA]</scope>
    <source>
        <strain evidence="9 10">DSM 14734</strain>
    </source>
</reference>
<dbReference type="Proteomes" id="UP000440224">
    <property type="component" value="Unassembled WGS sequence"/>
</dbReference>
<dbReference type="InterPro" id="IPR041546">
    <property type="entry name" value="ClpA/ClpB_AAA_lid"/>
</dbReference>
<dbReference type="Pfam" id="PF00004">
    <property type="entry name" value="AAA"/>
    <property type="match status" value="1"/>
</dbReference>
<dbReference type="GO" id="GO:0008233">
    <property type="term" value="F:peptidase activity"/>
    <property type="evidence" value="ECO:0007669"/>
    <property type="project" value="UniProtKB-KW"/>
</dbReference>
<keyword evidence="10" id="KW-1185">Reference proteome</keyword>
<dbReference type="Gene3D" id="1.10.8.60">
    <property type="match status" value="2"/>
</dbReference>
<dbReference type="GO" id="GO:0016887">
    <property type="term" value="F:ATP hydrolysis activity"/>
    <property type="evidence" value="ECO:0007669"/>
    <property type="project" value="InterPro"/>
</dbReference>
<dbReference type="InterPro" id="IPR003959">
    <property type="entry name" value="ATPase_AAA_core"/>
</dbReference>
<evidence type="ECO:0000256" key="2">
    <source>
        <dbReference type="ARBA" id="ARBA00022741"/>
    </source>
</evidence>
<dbReference type="GO" id="GO:0043335">
    <property type="term" value="P:protein unfolding"/>
    <property type="evidence" value="ECO:0007669"/>
    <property type="project" value="InterPro"/>
</dbReference>
<evidence type="ECO:0000256" key="1">
    <source>
        <dbReference type="ARBA" id="ARBA00022737"/>
    </source>
</evidence>
<dbReference type="Pfam" id="PF02861">
    <property type="entry name" value="Clp_N"/>
    <property type="match status" value="1"/>
</dbReference>
<dbReference type="InterPro" id="IPR027417">
    <property type="entry name" value="P-loop_NTPase"/>
</dbReference>
<name>A0A6N7PX54_9BACT</name>
<dbReference type="PROSITE" id="PS00871">
    <property type="entry name" value="CLPAB_2"/>
    <property type="match status" value="1"/>
</dbReference>
<evidence type="ECO:0000256" key="5">
    <source>
        <dbReference type="PROSITE-ProRule" id="PRU01251"/>
    </source>
</evidence>
<evidence type="ECO:0000256" key="7">
    <source>
        <dbReference type="SAM" id="MobiDB-lite"/>
    </source>
</evidence>
<dbReference type="PANTHER" id="PTHR11638:SF111">
    <property type="entry name" value="ATP-DEPENDENT CLP PROTEASE ATP-BINDING SUBUNIT CLPA"/>
    <property type="match status" value="1"/>
</dbReference>
<dbReference type="Gene3D" id="3.40.50.300">
    <property type="entry name" value="P-loop containing nucleotide triphosphate hydrolases"/>
    <property type="match status" value="2"/>
</dbReference>
<dbReference type="PANTHER" id="PTHR11638">
    <property type="entry name" value="ATP-DEPENDENT CLP PROTEASE"/>
    <property type="match status" value="1"/>
</dbReference>
<dbReference type="AlphaFoldDB" id="A0A6N7PX54"/>
<keyword evidence="2 6" id="KW-0547">Nucleotide-binding</keyword>
<evidence type="ECO:0000259" key="8">
    <source>
        <dbReference type="PROSITE" id="PS51903"/>
    </source>
</evidence>
<keyword evidence="3 6" id="KW-0067">ATP-binding</keyword>
<dbReference type="Pfam" id="PF07724">
    <property type="entry name" value="AAA_2"/>
    <property type="match status" value="1"/>
</dbReference>
<dbReference type="InterPro" id="IPR013461">
    <property type="entry name" value="ClpA"/>
</dbReference>
<dbReference type="InterPro" id="IPR019489">
    <property type="entry name" value="Clp_ATPase_C"/>
</dbReference>
<proteinExistence type="inferred from homology"/>
<feature type="compositionally biased region" description="Basic and acidic residues" evidence="7">
    <location>
        <begin position="168"/>
        <end position="177"/>
    </location>
</feature>
<dbReference type="GO" id="GO:0005524">
    <property type="term" value="F:ATP binding"/>
    <property type="evidence" value="ECO:0007669"/>
    <property type="project" value="UniProtKB-KW"/>
</dbReference>
<dbReference type="SMART" id="SM00382">
    <property type="entry name" value="AAA"/>
    <property type="match status" value="2"/>
</dbReference>
<dbReference type="GO" id="GO:0034605">
    <property type="term" value="P:cellular response to heat"/>
    <property type="evidence" value="ECO:0007669"/>
    <property type="project" value="TreeGrafter"/>
</dbReference>
<dbReference type="CDD" id="cd00009">
    <property type="entry name" value="AAA"/>
    <property type="match status" value="1"/>
</dbReference>
<dbReference type="GO" id="GO:0005737">
    <property type="term" value="C:cytoplasm"/>
    <property type="evidence" value="ECO:0007669"/>
    <property type="project" value="TreeGrafter"/>
</dbReference>
<accession>A0A6N7PX54</accession>
<feature type="region of interest" description="Disordered" evidence="7">
    <location>
        <begin position="144"/>
        <end position="177"/>
    </location>
</feature>
<feature type="compositionally biased region" description="Acidic residues" evidence="7">
    <location>
        <begin position="147"/>
        <end position="167"/>
    </location>
</feature>
<dbReference type="CDD" id="cd19499">
    <property type="entry name" value="RecA-like_ClpB_Hsp104-like"/>
    <property type="match status" value="1"/>
</dbReference>
<evidence type="ECO:0000256" key="6">
    <source>
        <dbReference type="RuleBase" id="RU004432"/>
    </source>
</evidence>
<feature type="compositionally biased region" description="Basic and acidic residues" evidence="7">
    <location>
        <begin position="756"/>
        <end position="776"/>
    </location>
</feature>
<dbReference type="SUPFAM" id="SSF52540">
    <property type="entry name" value="P-loop containing nucleoside triphosphate hydrolases"/>
    <property type="match status" value="2"/>
</dbReference>
<dbReference type="InterPro" id="IPR028299">
    <property type="entry name" value="ClpA/B_CS2"/>
</dbReference>
<dbReference type="InterPro" id="IPR018368">
    <property type="entry name" value="ClpA/B_CS1"/>
</dbReference>
<evidence type="ECO:0000313" key="10">
    <source>
        <dbReference type="Proteomes" id="UP000440224"/>
    </source>
</evidence>
<feature type="domain" description="Clp R" evidence="8">
    <location>
        <begin position="1"/>
        <end position="145"/>
    </location>
</feature>
<evidence type="ECO:0000256" key="4">
    <source>
        <dbReference type="ARBA" id="ARBA00023186"/>
    </source>
</evidence>
<dbReference type="InterPro" id="IPR050130">
    <property type="entry name" value="ClpA_ClpB"/>
</dbReference>
<keyword evidence="1 5" id="KW-0677">Repeat</keyword>
<dbReference type="Pfam" id="PF17871">
    <property type="entry name" value="AAA_lid_9"/>
    <property type="match status" value="1"/>
</dbReference>
<dbReference type="OrthoDB" id="9803641at2"/>
<dbReference type="RefSeq" id="WP_153822901.1">
    <property type="nucleotide sequence ID" value="NZ_WJIE01000010.1"/>
</dbReference>
<dbReference type="Pfam" id="PF10431">
    <property type="entry name" value="ClpB_D2-small"/>
    <property type="match status" value="1"/>
</dbReference>
<dbReference type="NCBIfam" id="TIGR02639">
    <property type="entry name" value="ClpA"/>
    <property type="match status" value="1"/>
</dbReference>
<dbReference type="InterPro" id="IPR001270">
    <property type="entry name" value="ClpA/B"/>
</dbReference>
<keyword evidence="9" id="KW-0378">Hydrolase</keyword>